<keyword evidence="2" id="KW-0732">Signal</keyword>
<dbReference type="RefSeq" id="WP_131555422.1">
    <property type="nucleotide sequence ID" value="NZ_SJSK01000007.1"/>
</dbReference>
<evidence type="ECO:0000313" key="4">
    <source>
        <dbReference type="Proteomes" id="UP000292884"/>
    </source>
</evidence>
<dbReference type="OrthoDB" id="758388at2"/>
<keyword evidence="4" id="KW-1185">Reference proteome</keyword>
<evidence type="ECO:0000313" key="3">
    <source>
        <dbReference type="EMBL" id="TCC87307.1"/>
    </source>
</evidence>
<feature type="coiled-coil region" evidence="1">
    <location>
        <begin position="233"/>
        <end position="260"/>
    </location>
</feature>
<sequence>MKLYFSLLVGILINTTVVAQQAELNFTHQNINFSAAPRTTINPMSIKLWDNYGNGGGPTTYGTVLEIYGLSSHQTSQLYFGGWDDSKIRYREAFYADNVWNSWITLLDSKNNVESAGRLMVSGSGNHFINGGNVGIGTATPTEKLSVNGKIRAKEIKVEPNPATWPDYVFEDDYKVGTLEELELYVKTNKHLPEMPTAKEVAMNGVELGELNRLLLKKVEELTLYLIKNNETVTKQSIQLKIQEERINKLEEALRSNNKK</sequence>
<accession>A0A4R0MLK8</accession>
<comment type="caution">
    <text evidence="3">The sequence shown here is derived from an EMBL/GenBank/DDBJ whole genome shotgun (WGS) entry which is preliminary data.</text>
</comment>
<keyword evidence="1" id="KW-0175">Coiled coil</keyword>
<evidence type="ECO:0000256" key="1">
    <source>
        <dbReference type="SAM" id="Coils"/>
    </source>
</evidence>
<dbReference type="EMBL" id="SJSK01000007">
    <property type="protein sequence ID" value="TCC87307.1"/>
    <property type="molecule type" value="Genomic_DNA"/>
</dbReference>
<proteinExistence type="predicted"/>
<gene>
    <name evidence="3" type="ORF">EZ428_21650</name>
</gene>
<organism evidence="3 4">
    <name type="scientific">Pedobacter frigiditerrae</name>
    <dbReference type="NCBI Taxonomy" id="2530452"/>
    <lineage>
        <taxon>Bacteria</taxon>
        <taxon>Pseudomonadati</taxon>
        <taxon>Bacteroidota</taxon>
        <taxon>Sphingobacteriia</taxon>
        <taxon>Sphingobacteriales</taxon>
        <taxon>Sphingobacteriaceae</taxon>
        <taxon>Pedobacter</taxon>
    </lineage>
</organism>
<feature type="signal peptide" evidence="2">
    <location>
        <begin position="1"/>
        <end position="21"/>
    </location>
</feature>
<evidence type="ECO:0000256" key="2">
    <source>
        <dbReference type="SAM" id="SignalP"/>
    </source>
</evidence>
<dbReference type="Proteomes" id="UP000292884">
    <property type="component" value="Unassembled WGS sequence"/>
</dbReference>
<reference evidence="3 4" key="1">
    <citation type="submission" date="2019-02" db="EMBL/GenBank/DDBJ databases">
        <title>Pedobacter sp. RP-1-13 sp. nov., isolated from Arctic soil.</title>
        <authorList>
            <person name="Dahal R.H."/>
        </authorList>
    </citation>
    <scope>NUCLEOTIDE SEQUENCE [LARGE SCALE GENOMIC DNA]</scope>
    <source>
        <strain evidence="3 4">RP-1-13</strain>
    </source>
</reference>
<protein>
    <submittedName>
        <fullName evidence="3">Uncharacterized protein</fullName>
    </submittedName>
</protein>
<dbReference type="AlphaFoldDB" id="A0A4R0MLK8"/>
<feature type="chain" id="PRO_5020837108" evidence="2">
    <location>
        <begin position="22"/>
        <end position="260"/>
    </location>
</feature>
<name>A0A4R0MLK8_9SPHI</name>